<dbReference type="GO" id="GO:0004674">
    <property type="term" value="F:protein serine/threonine kinase activity"/>
    <property type="evidence" value="ECO:0007669"/>
    <property type="project" value="UniProtKB-KW"/>
</dbReference>
<accession>A0ABD6E912</accession>
<dbReference type="PIRSF" id="PIRSF000654">
    <property type="entry name" value="Integrin-linked_kinase"/>
    <property type="match status" value="1"/>
</dbReference>
<comment type="catalytic activity">
    <reaction evidence="12">
        <text>L-tyrosyl-[protein] + ATP = O-phospho-L-tyrosyl-[protein] + ADP + H(+)</text>
        <dbReference type="Rhea" id="RHEA:10596"/>
        <dbReference type="Rhea" id="RHEA-COMP:10136"/>
        <dbReference type="Rhea" id="RHEA-COMP:20101"/>
        <dbReference type="ChEBI" id="CHEBI:15378"/>
        <dbReference type="ChEBI" id="CHEBI:30616"/>
        <dbReference type="ChEBI" id="CHEBI:46858"/>
        <dbReference type="ChEBI" id="CHEBI:61978"/>
        <dbReference type="ChEBI" id="CHEBI:456216"/>
        <dbReference type="EC" id="2.7.12.2"/>
    </reaction>
</comment>
<keyword evidence="3" id="KW-0808">Transferase</keyword>
<dbReference type="InterPro" id="IPR017441">
    <property type="entry name" value="Protein_kinase_ATP_BS"/>
</dbReference>
<evidence type="ECO:0000256" key="10">
    <source>
        <dbReference type="ARBA" id="ARBA00049014"/>
    </source>
</evidence>
<dbReference type="InterPro" id="IPR052468">
    <property type="entry name" value="Dual_spec_MAPK_kinase"/>
</dbReference>
<feature type="binding site" evidence="13">
    <location>
        <position position="84"/>
    </location>
    <ligand>
        <name>ATP</name>
        <dbReference type="ChEBI" id="CHEBI:30616"/>
    </ligand>
</feature>
<evidence type="ECO:0000256" key="4">
    <source>
        <dbReference type="ARBA" id="ARBA00022741"/>
    </source>
</evidence>
<evidence type="ECO:0000256" key="9">
    <source>
        <dbReference type="ARBA" id="ARBA00038999"/>
    </source>
</evidence>
<dbReference type="Pfam" id="PF00069">
    <property type="entry name" value="Pkinase"/>
    <property type="match status" value="1"/>
</dbReference>
<evidence type="ECO:0000313" key="16">
    <source>
        <dbReference type="EMBL" id="MFH4976553.1"/>
    </source>
</evidence>
<feature type="domain" description="Protein kinase" evidence="15">
    <location>
        <begin position="55"/>
        <end position="311"/>
    </location>
</feature>
<dbReference type="PROSITE" id="PS00107">
    <property type="entry name" value="PROTEIN_KINASE_ATP"/>
    <property type="match status" value="1"/>
</dbReference>
<evidence type="ECO:0000259" key="15">
    <source>
        <dbReference type="PROSITE" id="PS50011"/>
    </source>
</evidence>
<reference evidence="16 17" key="1">
    <citation type="submission" date="2024-08" db="EMBL/GenBank/DDBJ databases">
        <title>Gnathostoma spinigerum genome.</title>
        <authorList>
            <person name="Gonzalez-Bertolin B."/>
            <person name="Monzon S."/>
            <person name="Zaballos A."/>
            <person name="Jimenez P."/>
            <person name="Dekumyoy P."/>
            <person name="Varona S."/>
            <person name="Cuesta I."/>
            <person name="Sumanam S."/>
            <person name="Adisakwattana P."/>
            <person name="Gasser R.B."/>
            <person name="Hernandez-Gonzalez A."/>
            <person name="Young N.D."/>
            <person name="Perteguer M.J."/>
        </authorList>
    </citation>
    <scope>NUCLEOTIDE SEQUENCE [LARGE SCALE GENOMIC DNA]</scope>
    <source>
        <strain evidence="16">AL3</strain>
        <tissue evidence="16">Liver</tissue>
    </source>
</reference>
<name>A0ABD6E912_9BILA</name>
<evidence type="ECO:0000256" key="6">
    <source>
        <dbReference type="ARBA" id="ARBA00022840"/>
    </source>
</evidence>
<dbReference type="GO" id="GO:0004708">
    <property type="term" value="F:MAP kinase kinase activity"/>
    <property type="evidence" value="ECO:0007669"/>
    <property type="project" value="UniProtKB-EC"/>
</dbReference>
<dbReference type="InterPro" id="IPR000719">
    <property type="entry name" value="Prot_kinase_dom"/>
</dbReference>
<keyword evidence="17" id="KW-1185">Reference proteome</keyword>
<evidence type="ECO:0000256" key="5">
    <source>
        <dbReference type="ARBA" id="ARBA00022777"/>
    </source>
</evidence>
<evidence type="ECO:0000256" key="11">
    <source>
        <dbReference type="ARBA" id="ARBA00049299"/>
    </source>
</evidence>
<dbReference type="InterPro" id="IPR011009">
    <property type="entry name" value="Kinase-like_dom_sf"/>
</dbReference>
<keyword evidence="5" id="KW-0418">Kinase</keyword>
<keyword evidence="1 14" id="KW-0723">Serine/threonine-protein kinase</keyword>
<dbReference type="PANTHER" id="PTHR47238">
    <property type="entry name" value="MITOGEN-ACTIVATED PROTEIN KINASE KINASE 5"/>
    <property type="match status" value="1"/>
</dbReference>
<protein>
    <recommendedName>
        <fullName evidence="9">mitogen-activated protein kinase kinase</fullName>
        <ecNumber evidence="9">2.7.12.2</ecNumber>
    </recommendedName>
</protein>
<dbReference type="Gene3D" id="3.30.200.20">
    <property type="entry name" value="Phosphorylase Kinase, domain 1"/>
    <property type="match status" value="1"/>
</dbReference>
<evidence type="ECO:0000256" key="8">
    <source>
        <dbReference type="ARBA" id="ARBA00038035"/>
    </source>
</evidence>
<evidence type="ECO:0000256" key="1">
    <source>
        <dbReference type="ARBA" id="ARBA00022527"/>
    </source>
</evidence>
<comment type="caution">
    <text evidence="16">The sequence shown here is derived from an EMBL/GenBank/DDBJ whole genome shotgun (WGS) entry which is preliminary data.</text>
</comment>
<evidence type="ECO:0000313" key="17">
    <source>
        <dbReference type="Proteomes" id="UP001608902"/>
    </source>
</evidence>
<dbReference type="PROSITE" id="PS50011">
    <property type="entry name" value="PROTEIN_KINASE_DOM"/>
    <property type="match status" value="1"/>
</dbReference>
<dbReference type="SUPFAM" id="SSF56112">
    <property type="entry name" value="Protein kinase-like (PK-like)"/>
    <property type="match status" value="1"/>
</dbReference>
<dbReference type="Proteomes" id="UP001608902">
    <property type="component" value="Unassembled WGS sequence"/>
</dbReference>
<dbReference type="FunFam" id="3.30.200.20:FF:000040">
    <property type="entry name" value="Dual specificity mitogen-activated protein kinase kinase"/>
    <property type="match status" value="1"/>
</dbReference>
<dbReference type="GO" id="GO:0006950">
    <property type="term" value="P:response to stress"/>
    <property type="evidence" value="ECO:0007669"/>
    <property type="project" value="UniProtKB-ARBA"/>
</dbReference>
<gene>
    <name evidence="16" type="ORF">AB6A40_003262</name>
</gene>
<dbReference type="EC" id="2.7.12.2" evidence="9"/>
<keyword evidence="4 13" id="KW-0547">Nucleotide-binding</keyword>
<dbReference type="GO" id="GO:0005524">
    <property type="term" value="F:ATP binding"/>
    <property type="evidence" value="ECO:0007669"/>
    <property type="project" value="UniProtKB-UniRule"/>
</dbReference>
<organism evidence="16 17">
    <name type="scientific">Gnathostoma spinigerum</name>
    <dbReference type="NCBI Taxonomy" id="75299"/>
    <lineage>
        <taxon>Eukaryota</taxon>
        <taxon>Metazoa</taxon>
        <taxon>Ecdysozoa</taxon>
        <taxon>Nematoda</taxon>
        <taxon>Chromadorea</taxon>
        <taxon>Rhabditida</taxon>
        <taxon>Spirurina</taxon>
        <taxon>Gnathostomatomorpha</taxon>
        <taxon>Gnathostomatoidea</taxon>
        <taxon>Gnathostomatidae</taxon>
        <taxon>Gnathostoma</taxon>
    </lineage>
</organism>
<dbReference type="PROSITE" id="PS00108">
    <property type="entry name" value="PROTEIN_KINASE_ST"/>
    <property type="match status" value="1"/>
</dbReference>
<evidence type="ECO:0000256" key="2">
    <source>
        <dbReference type="ARBA" id="ARBA00022553"/>
    </source>
</evidence>
<keyword evidence="6 13" id="KW-0067">ATP-binding</keyword>
<dbReference type="EMBL" id="JBGFUD010001634">
    <property type="protein sequence ID" value="MFH4976553.1"/>
    <property type="molecule type" value="Genomic_DNA"/>
</dbReference>
<dbReference type="PANTHER" id="PTHR47238:SF2">
    <property type="entry name" value="DUAL SPECIFICITY MITOGEN-ACTIVATED PROTEIN KINASE KINASE HEMIPTEROUS"/>
    <property type="match status" value="1"/>
</dbReference>
<keyword evidence="2" id="KW-0597">Phosphoprotein</keyword>
<comment type="similarity">
    <text evidence="8">Belongs to the protein kinase superfamily. STE Ser/Thr protein kinase family. MAP kinase kinase subfamily.</text>
</comment>
<sequence length="331" mass="37496">MNRPTLDELSGISDMQDNWLAIPSKEVNERYEQIRSRSGVLNIADREFRAELKDIEEIGELGRGAFGVVRKARFKKTGSLMAVKIMPATGDAESNKRMVMDMDVIMRSHSCPHIVRCYGCFVFESEVRICMELMTMCLGKLLKIAKQFPEEIVGKVTVAVLDALNYLKEKERIMHRDIKPSNILVDMNGNIKLCDFGIAGRLIDTMHAESDSRGCMAYLAPERIGSSRIYGVRSDVWSFGITLFELITGVHPYAECQTDFELLTKIKSESPPKIDSSFGCSKLFVAFVAKCLRKNDKERPNYQELLADPFVITSQRSQTDVGRWVQEQLQS</sequence>
<dbReference type="AlphaFoldDB" id="A0ABD6E912"/>
<dbReference type="GO" id="GO:0004713">
    <property type="term" value="F:protein tyrosine kinase activity"/>
    <property type="evidence" value="ECO:0007669"/>
    <property type="project" value="UniProtKB-KW"/>
</dbReference>
<proteinExistence type="inferred from homology"/>
<evidence type="ECO:0000256" key="3">
    <source>
        <dbReference type="ARBA" id="ARBA00022679"/>
    </source>
</evidence>
<dbReference type="Gene3D" id="1.10.510.10">
    <property type="entry name" value="Transferase(Phosphotransferase) domain 1"/>
    <property type="match status" value="1"/>
</dbReference>
<evidence type="ECO:0000256" key="12">
    <source>
        <dbReference type="ARBA" id="ARBA00051693"/>
    </source>
</evidence>
<comment type="catalytic activity">
    <reaction evidence="10">
        <text>L-seryl-[protein] + ATP = O-phospho-L-seryl-[protein] + ADP + H(+)</text>
        <dbReference type="Rhea" id="RHEA:17989"/>
        <dbReference type="Rhea" id="RHEA-COMP:9863"/>
        <dbReference type="Rhea" id="RHEA-COMP:11604"/>
        <dbReference type="ChEBI" id="CHEBI:15378"/>
        <dbReference type="ChEBI" id="CHEBI:29999"/>
        <dbReference type="ChEBI" id="CHEBI:30616"/>
        <dbReference type="ChEBI" id="CHEBI:83421"/>
        <dbReference type="ChEBI" id="CHEBI:456216"/>
        <dbReference type="EC" id="2.7.12.2"/>
    </reaction>
</comment>
<dbReference type="InterPro" id="IPR008271">
    <property type="entry name" value="Ser/Thr_kinase_AS"/>
</dbReference>
<evidence type="ECO:0000256" key="14">
    <source>
        <dbReference type="RuleBase" id="RU000304"/>
    </source>
</evidence>
<evidence type="ECO:0000256" key="7">
    <source>
        <dbReference type="ARBA" id="ARBA00023137"/>
    </source>
</evidence>
<dbReference type="SMART" id="SM00220">
    <property type="entry name" value="S_TKc"/>
    <property type="match status" value="1"/>
</dbReference>
<comment type="catalytic activity">
    <reaction evidence="11">
        <text>L-threonyl-[protein] + ATP = O-phospho-L-threonyl-[protein] + ADP + H(+)</text>
        <dbReference type="Rhea" id="RHEA:46608"/>
        <dbReference type="Rhea" id="RHEA-COMP:11060"/>
        <dbReference type="Rhea" id="RHEA-COMP:11605"/>
        <dbReference type="ChEBI" id="CHEBI:15378"/>
        <dbReference type="ChEBI" id="CHEBI:30013"/>
        <dbReference type="ChEBI" id="CHEBI:30616"/>
        <dbReference type="ChEBI" id="CHEBI:61977"/>
        <dbReference type="ChEBI" id="CHEBI:456216"/>
        <dbReference type="EC" id="2.7.12.2"/>
    </reaction>
</comment>
<keyword evidence="7" id="KW-0829">Tyrosine-protein kinase</keyword>
<evidence type="ECO:0000256" key="13">
    <source>
        <dbReference type="PROSITE-ProRule" id="PRU10141"/>
    </source>
</evidence>